<evidence type="ECO:0000313" key="2">
    <source>
        <dbReference type="Proteomes" id="UP000321947"/>
    </source>
</evidence>
<gene>
    <name evidence="1" type="ORF">E5676_scaffold299G00190</name>
</gene>
<organism evidence="1 2">
    <name type="scientific">Cucumis melo var. makuwa</name>
    <name type="common">Oriental melon</name>
    <dbReference type="NCBI Taxonomy" id="1194695"/>
    <lineage>
        <taxon>Eukaryota</taxon>
        <taxon>Viridiplantae</taxon>
        <taxon>Streptophyta</taxon>
        <taxon>Embryophyta</taxon>
        <taxon>Tracheophyta</taxon>
        <taxon>Spermatophyta</taxon>
        <taxon>Magnoliopsida</taxon>
        <taxon>eudicotyledons</taxon>
        <taxon>Gunneridae</taxon>
        <taxon>Pentapetalae</taxon>
        <taxon>rosids</taxon>
        <taxon>fabids</taxon>
        <taxon>Cucurbitales</taxon>
        <taxon>Cucurbitaceae</taxon>
        <taxon>Benincaseae</taxon>
        <taxon>Cucumis</taxon>
    </lineage>
</organism>
<comment type="caution">
    <text evidence="1">The sequence shown here is derived from an EMBL/GenBank/DDBJ whole genome shotgun (WGS) entry which is preliminary data.</text>
</comment>
<reference evidence="1 2" key="1">
    <citation type="submission" date="2019-08" db="EMBL/GenBank/DDBJ databases">
        <title>Draft genome sequences of two oriental melons (Cucumis melo L. var makuwa).</title>
        <authorList>
            <person name="Kwon S.-Y."/>
        </authorList>
    </citation>
    <scope>NUCLEOTIDE SEQUENCE [LARGE SCALE GENOMIC DNA]</scope>
    <source>
        <strain evidence="2">cv. Chang Bougi</strain>
        <tissue evidence="1">Leaf</tissue>
    </source>
</reference>
<dbReference type="AlphaFoldDB" id="A0A5D3CR90"/>
<accession>A0A5D3CR90</accession>
<proteinExistence type="predicted"/>
<name>A0A5D3CR90_CUCMM</name>
<evidence type="ECO:0000313" key="1">
    <source>
        <dbReference type="EMBL" id="TYK13544.1"/>
    </source>
</evidence>
<sequence>MKACETNESNKTPEINANDKEKVVLQENQTQQSISVASLSVQQVEDMITSSIRVQYGGPPQTSFMYFKPNTKRINDMRMPIGYQPSKF</sequence>
<dbReference type="Proteomes" id="UP000321947">
    <property type="component" value="Unassembled WGS sequence"/>
</dbReference>
<protein>
    <submittedName>
        <fullName evidence="1">Ty3-gypsy retrotransposon protein</fullName>
    </submittedName>
</protein>
<dbReference type="EMBL" id="SSTD01009863">
    <property type="protein sequence ID" value="TYK13544.1"/>
    <property type="molecule type" value="Genomic_DNA"/>
</dbReference>